<name>A0ABM1VV78_APLCA</name>
<dbReference type="SUPFAM" id="SSF82199">
    <property type="entry name" value="SET domain"/>
    <property type="match status" value="1"/>
</dbReference>
<dbReference type="InterPro" id="IPR051760">
    <property type="entry name" value="KMT5A"/>
</dbReference>
<reference evidence="3" key="1">
    <citation type="submission" date="2025-08" db="UniProtKB">
        <authorList>
            <consortium name="RefSeq"/>
        </authorList>
    </citation>
    <scope>IDENTIFICATION</scope>
</reference>
<dbReference type="Proteomes" id="UP000694888">
    <property type="component" value="Unplaced"/>
</dbReference>
<evidence type="ECO:0000313" key="3">
    <source>
        <dbReference type="RefSeq" id="XP_035826320.1"/>
    </source>
</evidence>
<dbReference type="PROSITE" id="PS50280">
    <property type="entry name" value="SET"/>
    <property type="match status" value="1"/>
</dbReference>
<dbReference type="PANTHER" id="PTHR46167:SF1">
    <property type="entry name" value="N-LYSINE METHYLTRANSFERASE KMT5A"/>
    <property type="match status" value="1"/>
</dbReference>
<dbReference type="GO" id="GO:0008168">
    <property type="term" value="F:methyltransferase activity"/>
    <property type="evidence" value="ECO:0007669"/>
    <property type="project" value="UniProtKB-KW"/>
</dbReference>
<dbReference type="GO" id="GO:0032259">
    <property type="term" value="P:methylation"/>
    <property type="evidence" value="ECO:0007669"/>
    <property type="project" value="UniProtKB-KW"/>
</dbReference>
<proteinExistence type="predicted"/>
<evidence type="ECO:0000313" key="2">
    <source>
        <dbReference type="Proteomes" id="UP000694888"/>
    </source>
</evidence>
<dbReference type="SMART" id="SM00317">
    <property type="entry name" value="SET"/>
    <property type="match status" value="1"/>
</dbReference>
<dbReference type="Pfam" id="PF00856">
    <property type="entry name" value="SET"/>
    <property type="match status" value="1"/>
</dbReference>
<dbReference type="InterPro" id="IPR001214">
    <property type="entry name" value="SET_dom"/>
</dbReference>
<evidence type="ECO:0000259" key="1">
    <source>
        <dbReference type="PROSITE" id="PS50280"/>
    </source>
</evidence>
<dbReference type="Gene3D" id="2.170.270.10">
    <property type="entry name" value="SET domain"/>
    <property type="match status" value="1"/>
</dbReference>
<keyword evidence="2" id="KW-1185">Reference proteome</keyword>
<protein>
    <submittedName>
        <fullName evidence="3">N-lysine methyltransferase KMT5A-A</fullName>
    </submittedName>
</protein>
<dbReference type="RefSeq" id="XP_035826320.1">
    <property type="nucleotide sequence ID" value="XM_035970427.1"/>
</dbReference>
<keyword evidence="3" id="KW-0489">Methyltransferase</keyword>
<sequence length="240" mass="27307">MSRLHRKPQLTRVEKLINGLTKGLSDKRFVVKEVAGKGRSVFLCVPFIRKDAFVLEYEGDYISEKEASQREKIYAANNEGSFILNFRFMGKKMAIDATRRFDSFSRLLNHSIRPNIRFHPPLVTDVVSGVPRIAAYALRDIHKGEELTMDYGIERGNMSWLHCEGSAHLSSIDLSSEMEPNDDTLPDCDMSFSVFQPLLSPRDSSSKCVSPSSFSSNNSFTPCMMEEQRSFLNNMLYEVL</sequence>
<keyword evidence="3" id="KW-0808">Transferase</keyword>
<dbReference type="GeneID" id="101860823"/>
<dbReference type="InterPro" id="IPR046341">
    <property type="entry name" value="SET_dom_sf"/>
</dbReference>
<organism evidence="2 3">
    <name type="scientific">Aplysia californica</name>
    <name type="common">California sea hare</name>
    <dbReference type="NCBI Taxonomy" id="6500"/>
    <lineage>
        <taxon>Eukaryota</taxon>
        <taxon>Metazoa</taxon>
        <taxon>Spiralia</taxon>
        <taxon>Lophotrochozoa</taxon>
        <taxon>Mollusca</taxon>
        <taxon>Gastropoda</taxon>
        <taxon>Heterobranchia</taxon>
        <taxon>Euthyneura</taxon>
        <taxon>Tectipleura</taxon>
        <taxon>Aplysiida</taxon>
        <taxon>Aplysioidea</taxon>
        <taxon>Aplysiidae</taxon>
        <taxon>Aplysia</taxon>
    </lineage>
</organism>
<feature type="domain" description="SET" evidence="1">
    <location>
        <begin position="27"/>
        <end position="152"/>
    </location>
</feature>
<gene>
    <name evidence="3" type="primary">LOC101860823</name>
</gene>
<dbReference type="PANTHER" id="PTHR46167">
    <property type="entry name" value="N-LYSINE METHYLTRANSFERASE KMT5A"/>
    <property type="match status" value="1"/>
</dbReference>
<accession>A0ABM1VV78</accession>